<name>A0A1R0H6D0_9FUNG</name>
<reference evidence="1 2" key="1">
    <citation type="journal article" date="2016" name="Mol. Biol. Evol.">
        <title>Genome-Wide Survey of Gut Fungi (Harpellales) Reveals the First Horizontally Transferred Ubiquitin Gene from a Mosquito Host.</title>
        <authorList>
            <person name="Wang Y."/>
            <person name="White M.M."/>
            <person name="Kvist S."/>
            <person name="Moncalvo J.M."/>
        </authorList>
    </citation>
    <scope>NUCLEOTIDE SEQUENCE [LARGE SCALE GENOMIC DNA]</scope>
    <source>
        <strain evidence="1 2">ALG-7-W6</strain>
    </source>
</reference>
<keyword evidence="2" id="KW-1185">Reference proteome</keyword>
<dbReference type="EMBL" id="LSSL01000424">
    <property type="protein sequence ID" value="OLY84644.1"/>
    <property type="molecule type" value="Genomic_DNA"/>
</dbReference>
<sequence>MKVRIEERKSAHEYNGDFRYFNKRILLGIDSDWWTGSAVKFEVVVWNKTFKYSSLLSKYIERCNMCVDDEIDGNRWQLL</sequence>
<evidence type="ECO:0000313" key="1">
    <source>
        <dbReference type="EMBL" id="OLY84644.1"/>
    </source>
</evidence>
<dbReference type="AlphaFoldDB" id="A0A1R0H6D0"/>
<protein>
    <submittedName>
        <fullName evidence="1">Uncharacterized protein</fullName>
    </submittedName>
</protein>
<accession>A0A1R0H6D0</accession>
<dbReference type="Proteomes" id="UP000187455">
    <property type="component" value="Unassembled WGS sequence"/>
</dbReference>
<gene>
    <name evidence="1" type="ORF">AYI68_g1189</name>
</gene>
<comment type="caution">
    <text evidence="1">The sequence shown here is derived from an EMBL/GenBank/DDBJ whole genome shotgun (WGS) entry which is preliminary data.</text>
</comment>
<proteinExistence type="predicted"/>
<evidence type="ECO:0000313" key="2">
    <source>
        <dbReference type="Proteomes" id="UP000187455"/>
    </source>
</evidence>
<organism evidence="1 2">
    <name type="scientific">Smittium mucronatum</name>
    <dbReference type="NCBI Taxonomy" id="133383"/>
    <lineage>
        <taxon>Eukaryota</taxon>
        <taxon>Fungi</taxon>
        <taxon>Fungi incertae sedis</taxon>
        <taxon>Zoopagomycota</taxon>
        <taxon>Kickxellomycotina</taxon>
        <taxon>Harpellomycetes</taxon>
        <taxon>Harpellales</taxon>
        <taxon>Legeriomycetaceae</taxon>
        <taxon>Smittium</taxon>
    </lineage>
</organism>